<dbReference type="Pfam" id="PF10067">
    <property type="entry name" value="DUF2306"/>
    <property type="match status" value="1"/>
</dbReference>
<evidence type="ECO:0000256" key="1">
    <source>
        <dbReference type="SAM" id="Phobius"/>
    </source>
</evidence>
<keyword evidence="1" id="KW-0472">Membrane</keyword>
<dbReference type="OrthoDB" id="195502at2"/>
<dbReference type="KEGG" id="tum:CBW65_19590"/>
<evidence type="ECO:0000313" key="3">
    <source>
        <dbReference type="Proteomes" id="UP000195437"/>
    </source>
</evidence>
<organism evidence="2 3">
    <name type="scientific">Tumebacillus avium</name>
    <dbReference type="NCBI Taxonomy" id="1903704"/>
    <lineage>
        <taxon>Bacteria</taxon>
        <taxon>Bacillati</taxon>
        <taxon>Bacillota</taxon>
        <taxon>Bacilli</taxon>
        <taxon>Bacillales</taxon>
        <taxon>Alicyclobacillaceae</taxon>
        <taxon>Tumebacillus</taxon>
    </lineage>
</organism>
<feature type="transmembrane region" description="Helical" evidence="1">
    <location>
        <begin position="114"/>
        <end position="132"/>
    </location>
</feature>
<feature type="transmembrane region" description="Helical" evidence="1">
    <location>
        <begin position="12"/>
        <end position="30"/>
    </location>
</feature>
<keyword evidence="3" id="KW-1185">Reference proteome</keyword>
<dbReference type="EMBL" id="CP021434">
    <property type="protein sequence ID" value="ARU62938.1"/>
    <property type="molecule type" value="Genomic_DNA"/>
</dbReference>
<protein>
    <recommendedName>
        <fullName evidence="4">DUF2306 domain-containing protein</fullName>
    </recommendedName>
</protein>
<dbReference type="InterPro" id="IPR018750">
    <property type="entry name" value="DUF2306_membrane"/>
</dbReference>
<feature type="transmembrane region" description="Helical" evidence="1">
    <location>
        <begin position="91"/>
        <end position="108"/>
    </location>
</feature>
<evidence type="ECO:0008006" key="4">
    <source>
        <dbReference type="Google" id="ProtNLM"/>
    </source>
</evidence>
<dbReference type="AlphaFoldDB" id="A0A1Y0IQS2"/>
<reference evidence="3" key="1">
    <citation type="submission" date="2017-05" db="EMBL/GenBank/DDBJ databases">
        <authorList>
            <person name="Sung H."/>
        </authorList>
    </citation>
    <scope>NUCLEOTIDE SEQUENCE [LARGE SCALE GENOMIC DNA]</scope>
    <source>
        <strain evidence="3">AR23208</strain>
    </source>
</reference>
<dbReference type="Proteomes" id="UP000195437">
    <property type="component" value="Chromosome"/>
</dbReference>
<feature type="transmembrane region" description="Helical" evidence="1">
    <location>
        <begin position="50"/>
        <end position="71"/>
    </location>
</feature>
<feature type="transmembrane region" description="Helical" evidence="1">
    <location>
        <begin position="179"/>
        <end position="200"/>
    </location>
</feature>
<dbReference type="RefSeq" id="WP_087458288.1">
    <property type="nucleotide sequence ID" value="NZ_CP021434.1"/>
</dbReference>
<evidence type="ECO:0000313" key="2">
    <source>
        <dbReference type="EMBL" id="ARU62938.1"/>
    </source>
</evidence>
<keyword evidence="1" id="KW-0812">Transmembrane</keyword>
<gene>
    <name evidence="2" type="ORF">CBW65_19590</name>
</gene>
<sequence>MQTKAGKIGYGTLLVFAVLFPLISLVRYLFLDPTMLVEAGFKMYDFHDSLWTTVLYTHITTAAAAFFIGPFNFMKSSYTKNIKRHRMLGKVYFAAIVVSSLCGFYLAVYAHGGLLAKAGFFMLSVLWLYTTVKAVNLARQKKIQDHRQWMVRSYAVTFAALTFRVWLSALAMFGNFDLAYGLAAWLCWAVNLIVVEVWLWRNNSRKPLIQAKNAL</sequence>
<feature type="transmembrane region" description="Helical" evidence="1">
    <location>
        <begin position="153"/>
        <end position="173"/>
    </location>
</feature>
<keyword evidence="1" id="KW-1133">Transmembrane helix</keyword>
<name>A0A1Y0IQS2_9BACL</name>
<proteinExistence type="predicted"/>
<accession>A0A1Y0IQS2</accession>